<dbReference type="Pfam" id="PF01809">
    <property type="entry name" value="YidD"/>
    <property type="match status" value="1"/>
</dbReference>
<dbReference type="PANTHER" id="PTHR33383:SF1">
    <property type="entry name" value="MEMBRANE PROTEIN INSERTION EFFICIENCY FACTOR-RELATED"/>
    <property type="match status" value="1"/>
</dbReference>
<reference evidence="2 3" key="1">
    <citation type="submission" date="2023-12" db="EMBL/GenBank/DDBJ databases">
        <title>Baltic Sea Cyanobacteria.</title>
        <authorList>
            <person name="Delbaje E."/>
            <person name="Fewer D.P."/>
            <person name="Shishido T.K."/>
        </authorList>
    </citation>
    <scope>NUCLEOTIDE SEQUENCE [LARGE SCALE GENOMIC DNA]</scope>
    <source>
        <strain evidence="2 3">CCNP 1315</strain>
    </source>
</reference>
<evidence type="ECO:0000313" key="3">
    <source>
        <dbReference type="Proteomes" id="UP001301728"/>
    </source>
</evidence>
<dbReference type="PANTHER" id="PTHR33383">
    <property type="entry name" value="MEMBRANE PROTEIN INSERTION EFFICIENCY FACTOR-RELATED"/>
    <property type="match status" value="1"/>
</dbReference>
<proteinExistence type="inferred from homology"/>
<name>A0ABU5TTF3_9CYAN</name>
<comment type="subcellular location">
    <subcellularLocation>
        <location evidence="1">Cell membrane</location>
        <topology evidence="1">Peripheral membrane protein</topology>
        <orientation evidence="1">Cytoplasmic side</orientation>
    </subcellularLocation>
</comment>
<evidence type="ECO:0000313" key="2">
    <source>
        <dbReference type="EMBL" id="MEA5518170.1"/>
    </source>
</evidence>
<dbReference type="RefSeq" id="WP_323218905.1">
    <property type="nucleotide sequence ID" value="NZ_JAYGHT010000007.1"/>
</dbReference>
<gene>
    <name evidence="2" type="primary">yidD</name>
    <name evidence="2" type="ORF">VB854_04310</name>
</gene>
<sequence>MKKIVIGLIRGYKMFISPLLPPSCRYHPTCSVYAMQAVERFGVMQGGWLAIRRILRCHPFHPGGYDPVPPKNKKSNTNS</sequence>
<dbReference type="EMBL" id="JAYGHT010000007">
    <property type="protein sequence ID" value="MEA5518170.1"/>
    <property type="molecule type" value="Genomic_DNA"/>
</dbReference>
<keyword evidence="3" id="KW-1185">Reference proteome</keyword>
<comment type="function">
    <text evidence="1">Could be involved in insertion of integral membrane proteins into the membrane.</text>
</comment>
<keyword evidence="1" id="KW-0472">Membrane</keyword>
<comment type="similarity">
    <text evidence="1">Belongs to the UPF0161 family.</text>
</comment>
<protein>
    <recommendedName>
        <fullName evidence="1">Putative membrane protein insertion efficiency factor</fullName>
    </recommendedName>
</protein>
<organism evidence="2 3">
    <name type="scientific">Limnoraphis robusta CCNP1315</name>
    <dbReference type="NCBI Taxonomy" id="3110306"/>
    <lineage>
        <taxon>Bacteria</taxon>
        <taxon>Bacillati</taxon>
        <taxon>Cyanobacteriota</taxon>
        <taxon>Cyanophyceae</taxon>
        <taxon>Oscillatoriophycideae</taxon>
        <taxon>Oscillatoriales</taxon>
        <taxon>Sirenicapillariaceae</taxon>
        <taxon>Limnoraphis</taxon>
    </lineage>
</organism>
<dbReference type="SMART" id="SM01234">
    <property type="entry name" value="Haemolytic"/>
    <property type="match status" value="1"/>
</dbReference>
<dbReference type="HAMAP" id="MF_00386">
    <property type="entry name" value="UPF0161_YidD"/>
    <property type="match status" value="1"/>
</dbReference>
<dbReference type="Proteomes" id="UP001301728">
    <property type="component" value="Unassembled WGS sequence"/>
</dbReference>
<accession>A0ABU5TTF3</accession>
<comment type="caution">
    <text evidence="2">The sequence shown here is derived from an EMBL/GenBank/DDBJ whole genome shotgun (WGS) entry which is preliminary data.</text>
</comment>
<keyword evidence="1" id="KW-1003">Cell membrane</keyword>
<evidence type="ECO:0000256" key="1">
    <source>
        <dbReference type="HAMAP-Rule" id="MF_00386"/>
    </source>
</evidence>
<dbReference type="NCBIfam" id="TIGR00278">
    <property type="entry name" value="membrane protein insertion efficiency factor YidD"/>
    <property type="match status" value="1"/>
</dbReference>
<dbReference type="InterPro" id="IPR002696">
    <property type="entry name" value="Membr_insert_effic_factor_YidD"/>
</dbReference>